<dbReference type="GO" id="GO:0006508">
    <property type="term" value="P:proteolysis"/>
    <property type="evidence" value="ECO:0007669"/>
    <property type="project" value="UniProtKB-KW"/>
</dbReference>
<keyword evidence="2" id="KW-0645">Protease</keyword>
<feature type="domain" description="NlpC/P60" evidence="5">
    <location>
        <begin position="28"/>
        <end position="149"/>
    </location>
</feature>
<evidence type="ECO:0000256" key="4">
    <source>
        <dbReference type="ARBA" id="ARBA00022807"/>
    </source>
</evidence>
<dbReference type="Pfam" id="PF04122">
    <property type="entry name" value="CW_binding_2"/>
    <property type="match status" value="3"/>
</dbReference>
<sequence>MSKKLLSLIIAFTLILTTLAFPIHSFANTQVNTVMSTANSLIGTPYRWGGTSPSGFDCSGFMSYVFNKAGVSLPRTTIDQYKAGTFVSKTDLQPGDAVFFKNTYRQGISHAGIYVGDNHFIHASSSGVVKTSLNNPYWSPKYHGAKRYIKPVAVKPVAKPVETKPAETQPVTTKPQSAEEQIIDTQIELTTLKGSTRETTAVEISKEIYPNGFDPKHQYKTVIVATAYEFADALSAAPLAAKYDNAPILLTEANKLNSNVATEIRRLKAEKVIVLGGEQAVSTQALQEAEQIVGKGNVSRISGSTRYETNEKINNQVGEVEGYFVVSGQEPADALSAAPIAAQNNWAIVLTNKNNINSETIEALEGKKISVLGGEAAISNQVYNQLEVEAATINRLSGKNRYETLSAVLNEFETNMDKIYMATGKNFPDALSAASLVNATDGTLLLIGDSVDNSLDQYITSSNPNNLYIIGGVVSNKAINSFLRLAN</sequence>
<dbReference type="InterPro" id="IPR038765">
    <property type="entry name" value="Papain-like_cys_pep_sf"/>
</dbReference>
<organism evidence="6 7">
    <name type="scientific">Halalkalibacter suaedae</name>
    <dbReference type="NCBI Taxonomy" id="2822140"/>
    <lineage>
        <taxon>Bacteria</taxon>
        <taxon>Bacillati</taxon>
        <taxon>Bacillota</taxon>
        <taxon>Bacilli</taxon>
        <taxon>Bacillales</taxon>
        <taxon>Bacillaceae</taxon>
        <taxon>Halalkalibacter</taxon>
    </lineage>
</organism>
<comment type="similarity">
    <text evidence="1">Belongs to the peptidase C40 family.</text>
</comment>
<evidence type="ECO:0000256" key="1">
    <source>
        <dbReference type="ARBA" id="ARBA00007074"/>
    </source>
</evidence>
<evidence type="ECO:0000256" key="2">
    <source>
        <dbReference type="ARBA" id="ARBA00022670"/>
    </source>
</evidence>
<evidence type="ECO:0000256" key="3">
    <source>
        <dbReference type="ARBA" id="ARBA00022801"/>
    </source>
</evidence>
<dbReference type="InterPro" id="IPR007253">
    <property type="entry name" value="Cell_wall-bd_2"/>
</dbReference>
<keyword evidence="4" id="KW-0788">Thiol protease</keyword>
<dbReference type="GO" id="GO:0008234">
    <property type="term" value="F:cysteine-type peptidase activity"/>
    <property type="evidence" value="ECO:0007669"/>
    <property type="project" value="UniProtKB-KW"/>
</dbReference>
<comment type="caution">
    <text evidence="6">The sequence shown here is derived from an EMBL/GenBank/DDBJ whole genome shotgun (WGS) entry which is preliminary data.</text>
</comment>
<dbReference type="RefSeq" id="WP_210595689.1">
    <property type="nucleotide sequence ID" value="NZ_JAGKSQ010000001.1"/>
</dbReference>
<dbReference type="InterPro" id="IPR051202">
    <property type="entry name" value="Peptidase_C40"/>
</dbReference>
<keyword evidence="7" id="KW-1185">Reference proteome</keyword>
<dbReference type="Gene3D" id="3.40.50.12090">
    <property type="match status" value="2"/>
</dbReference>
<accession>A0A940WPD9</accession>
<dbReference type="PANTHER" id="PTHR47053">
    <property type="entry name" value="MUREIN DD-ENDOPEPTIDASE MEPH-RELATED"/>
    <property type="match status" value="1"/>
</dbReference>
<evidence type="ECO:0000313" key="7">
    <source>
        <dbReference type="Proteomes" id="UP000678228"/>
    </source>
</evidence>
<dbReference type="SUPFAM" id="SSF54001">
    <property type="entry name" value="Cysteine proteinases"/>
    <property type="match status" value="1"/>
</dbReference>
<dbReference type="PANTHER" id="PTHR47053:SF1">
    <property type="entry name" value="MUREIN DD-ENDOPEPTIDASE MEPH-RELATED"/>
    <property type="match status" value="1"/>
</dbReference>
<protein>
    <submittedName>
        <fullName evidence="6">Cell wall-binding repeat-containing protein</fullName>
    </submittedName>
</protein>
<evidence type="ECO:0000259" key="5">
    <source>
        <dbReference type="PROSITE" id="PS51935"/>
    </source>
</evidence>
<dbReference type="InterPro" id="IPR000064">
    <property type="entry name" value="NLP_P60_dom"/>
</dbReference>
<keyword evidence="3" id="KW-0378">Hydrolase</keyword>
<dbReference type="Gene3D" id="3.90.1720.10">
    <property type="entry name" value="endopeptidase domain like (from Nostoc punctiforme)"/>
    <property type="match status" value="1"/>
</dbReference>
<name>A0A940WPD9_9BACI</name>
<reference evidence="6" key="1">
    <citation type="submission" date="2021-03" db="EMBL/GenBank/DDBJ databases">
        <title>Bacillus suaedae sp. nov., isolated from Suaeda aralocaspica.</title>
        <authorList>
            <person name="Lei R.F.R."/>
        </authorList>
    </citation>
    <scope>NUCLEOTIDE SEQUENCE</scope>
    <source>
        <strain evidence="6">YZJH907-2</strain>
    </source>
</reference>
<dbReference type="Proteomes" id="UP000678228">
    <property type="component" value="Unassembled WGS sequence"/>
</dbReference>
<dbReference type="Pfam" id="PF00877">
    <property type="entry name" value="NLPC_P60"/>
    <property type="match status" value="1"/>
</dbReference>
<dbReference type="EMBL" id="JAGKSQ010000001">
    <property type="protein sequence ID" value="MBP3950075.1"/>
    <property type="molecule type" value="Genomic_DNA"/>
</dbReference>
<gene>
    <name evidence="6" type="ORF">J7W16_02945</name>
</gene>
<evidence type="ECO:0000313" key="6">
    <source>
        <dbReference type="EMBL" id="MBP3950075.1"/>
    </source>
</evidence>
<dbReference type="PROSITE" id="PS51935">
    <property type="entry name" value="NLPC_P60"/>
    <property type="match status" value="1"/>
</dbReference>
<proteinExistence type="inferred from homology"/>
<dbReference type="AlphaFoldDB" id="A0A940WPD9"/>